<keyword evidence="2" id="KW-0326">Glycosidase</keyword>
<dbReference type="Pfam" id="PF09992">
    <property type="entry name" value="NAGPA"/>
    <property type="match status" value="1"/>
</dbReference>
<dbReference type="Proteomes" id="UP001165363">
    <property type="component" value="Unassembled WGS sequence"/>
</dbReference>
<proteinExistence type="predicted"/>
<keyword evidence="3" id="KW-1185">Reference proteome</keyword>
<evidence type="ECO:0000259" key="1">
    <source>
        <dbReference type="Pfam" id="PF09992"/>
    </source>
</evidence>
<feature type="domain" description="Phosphodiester glycosidase" evidence="1">
    <location>
        <begin position="74"/>
        <end position="220"/>
    </location>
</feature>
<evidence type="ECO:0000313" key="2">
    <source>
        <dbReference type="EMBL" id="MCL6682348.1"/>
    </source>
</evidence>
<gene>
    <name evidence="2" type="ORF">LZ536_00320</name>
</gene>
<name>A0ABT0RIC7_9SPHN</name>
<organism evidence="2 3">
    <name type="scientific">Sphingomonas alba</name>
    <dbReference type="NCBI Taxonomy" id="2908208"/>
    <lineage>
        <taxon>Bacteria</taxon>
        <taxon>Pseudomonadati</taxon>
        <taxon>Pseudomonadota</taxon>
        <taxon>Alphaproteobacteria</taxon>
        <taxon>Sphingomonadales</taxon>
        <taxon>Sphingomonadaceae</taxon>
        <taxon>Sphingomonas</taxon>
    </lineage>
</organism>
<dbReference type="InterPro" id="IPR018711">
    <property type="entry name" value="NAGPA"/>
</dbReference>
<dbReference type="EMBL" id="JAMGBD010000001">
    <property type="protein sequence ID" value="MCL6682348.1"/>
    <property type="molecule type" value="Genomic_DNA"/>
</dbReference>
<evidence type="ECO:0000313" key="3">
    <source>
        <dbReference type="Proteomes" id="UP001165363"/>
    </source>
</evidence>
<reference evidence="2" key="1">
    <citation type="submission" date="2022-05" db="EMBL/GenBank/DDBJ databases">
        <authorList>
            <person name="Jo J.-H."/>
            <person name="Im W.-T."/>
        </authorList>
    </citation>
    <scope>NUCLEOTIDE SEQUENCE</scope>
    <source>
        <strain evidence="2">SE158</strain>
    </source>
</reference>
<sequence length="257" mass="27764">MRIWLLPLFLFTADCAQAKPDKAPQSFCHEQVFETSHFTVCDNKGGEVKLFAAGKNEVPARSFSDLMRKVDPTRVAFAMNAGMFDEQGRPIGYAVADGRELHKLNLRDGPGNFHLKPNGVFIVGCGGGAMISPSDAIPAFRCAPHLMTQSGPMLVIQGKLHPKLQADGQSRLIRNGVGVRDGKAVFVISKSAVSLGKFARFFRDELKTPDALYFDGSVSSLWDPANGRQDSHSELGPIVVAFKPEASKPGRGGPAKP</sequence>
<protein>
    <submittedName>
        <fullName evidence="2">Phosphodiester glycosidase family protein</fullName>
    </submittedName>
</protein>
<dbReference type="RefSeq" id="WP_249846326.1">
    <property type="nucleotide sequence ID" value="NZ_JAMGBD010000001.1"/>
</dbReference>
<keyword evidence="2" id="KW-0378">Hydrolase</keyword>
<dbReference type="GO" id="GO:0016798">
    <property type="term" value="F:hydrolase activity, acting on glycosyl bonds"/>
    <property type="evidence" value="ECO:0007669"/>
    <property type="project" value="UniProtKB-KW"/>
</dbReference>
<comment type="caution">
    <text evidence="2">The sequence shown here is derived from an EMBL/GenBank/DDBJ whole genome shotgun (WGS) entry which is preliminary data.</text>
</comment>
<accession>A0ABT0RIC7</accession>